<dbReference type="STRING" id="180498.A0A067KYI1"/>
<dbReference type="OrthoDB" id="514967at2759"/>
<feature type="compositionally biased region" description="Polar residues" evidence="5">
    <location>
        <begin position="250"/>
        <end position="271"/>
    </location>
</feature>
<keyword evidence="1" id="KW-0479">Metal-binding</keyword>
<keyword evidence="3" id="KW-0862">Zinc</keyword>
<evidence type="ECO:0000256" key="4">
    <source>
        <dbReference type="PROSITE-ProRule" id="PRU00470"/>
    </source>
</evidence>
<name>A0A067KYI1_JATCU</name>
<feature type="transmembrane region" description="Helical" evidence="6">
    <location>
        <begin position="741"/>
        <end position="760"/>
    </location>
</feature>
<dbReference type="SUPFAM" id="SSF103612">
    <property type="entry name" value="SBT domain"/>
    <property type="match status" value="1"/>
</dbReference>
<evidence type="ECO:0000256" key="1">
    <source>
        <dbReference type="ARBA" id="ARBA00022723"/>
    </source>
</evidence>
<dbReference type="Proteomes" id="UP000027138">
    <property type="component" value="Unassembled WGS sequence"/>
</dbReference>
<evidence type="ECO:0000313" key="8">
    <source>
        <dbReference type="EMBL" id="KDP40048.1"/>
    </source>
</evidence>
<feature type="region of interest" description="Disordered" evidence="5">
    <location>
        <begin position="1"/>
        <end position="27"/>
    </location>
</feature>
<protein>
    <recommendedName>
        <fullName evidence="7">SBP-type domain-containing protein</fullName>
    </recommendedName>
</protein>
<keyword evidence="6" id="KW-1133">Transmembrane helix</keyword>
<dbReference type="GO" id="GO:0005634">
    <property type="term" value="C:nucleus"/>
    <property type="evidence" value="ECO:0007669"/>
    <property type="project" value="InterPro"/>
</dbReference>
<feature type="compositionally biased region" description="Basic residues" evidence="5">
    <location>
        <begin position="194"/>
        <end position="204"/>
    </location>
</feature>
<proteinExistence type="predicted"/>
<evidence type="ECO:0000259" key="7">
    <source>
        <dbReference type="PROSITE" id="PS51141"/>
    </source>
</evidence>
<accession>A0A067KYI1</accession>
<keyword evidence="6" id="KW-0812">Transmembrane</keyword>
<evidence type="ECO:0000313" key="9">
    <source>
        <dbReference type="Proteomes" id="UP000027138"/>
    </source>
</evidence>
<keyword evidence="6" id="KW-0472">Membrane</keyword>
<organism evidence="8 9">
    <name type="scientific">Jatropha curcas</name>
    <name type="common">Barbados nut</name>
    <dbReference type="NCBI Taxonomy" id="180498"/>
    <lineage>
        <taxon>Eukaryota</taxon>
        <taxon>Viridiplantae</taxon>
        <taxon>Streptophyta</taxon>
        <taxon>Embryophyta</taxon>
        <taxon>Tracheophyta</taxon>
        <taxon>Spermatophyta</taxon>
        <taxon>Magnoliopsida</taxon>
        <taxon>eudicotyledons</taxon>
        <taxon>Gunneridae</taxon>
        <taxon>Pentapetalae</taxon>
        <taxon>rosids</taxon>
        <taxon>fabids</taxon>
        <taxon>Malpighiales</taxon>
        <taxon>Euphorbiaceae</taxon>
        <taxon>Crotonoideae</taxon>
        <taxon>Jatropheae</taxon>
        <taxon>Jatropha</taxon>
    </lineage>
</organism>
<dbReference type="PANTHER" id="PTHR31251">
    <property type="entry name" value="SQUAMOSA PROMOTER-BINDING-LIKE PROTEIN 4"/>
    <property type="match status" value="1"/>
</dbReference>
<feature type="region of interest" description="Disordered" evidence="5">
    <location>
        <begin position="194"/>
        <end position="218"/>
    </location>
</feature>
<dbReference type="InterPro" id="IPR044817">
    <property type="entry name" value="SBP-like"/>
</dbReference>
<keyword evidence="9" id="KW-1185">Reference proteome</keyword>
<feature type="domain" description="SBP-type" evidence="7">
    <location>
        <begin position="127"/>
        <end position="204"/>
    </location>
</feature>
<feature type="region of interest" description="Disordered" evidence="5">
    <location>
        <begin position="250"/>
        <end position="288"/>
    </location>
</feature>
<dbReference type="GO" id="GO:0008270">
    <property type="term" value="F:zinc ion binding"/>
    <property type="evidence" value="ECO:0007669"/>
    <property type="project" value="UniProtKB-KW"/>
</dbReference>
<dbReference type="PROSITE" id="PS51141">
    <property type="entry name" value="ZF_SBP"/>
    <property type="match status" value="1"/>
</dbReference>
<dbReference type="PANTHER" id="PTHR31251:SF108">
    <property type="entry name" value="SQUAMOSA PROMOTER-BINDING-LIKE PROTEIN 7"/>
    <property type="match status" value="1"/>
</dbReference>
<dbReference type="Pfam" id="PF26102">
    <property type="entry name" value="Ig_SPL7"/>
    <property type="match status" value="1"/>
</dbReference>
<gene>
    <name evidence="8" type="ORF">JCGZ_02046</name>
</gene>
<dbReference type="Pfam" id="PF03110">
    <property type="entry name" value="SBP"/>
    <property type="match status" value="1"/>
</dbReference>
<evidence type="ECO:0000256" key="2">
    <source>
        <dbReference type="ARBA" id="ARBA00022771"/>
    </source>
</evidence>
<evidence type="ECO:0000256" key="5">
    <source>
        <dbReference type="SAM" id="MobiDB-lite"/>
    </source>
</evidence>
<dbReference type="Gene3D" id="4.10.1100.10">
    <property type="entry name" value="Transcription factor, SBP-box domain"/>
    <property type="match status" value="1"/>
</dbReference>
<dbReference type="InterPro" id="IPR036893">
    <property type="entry name" value="SBP_sf"/>
</dbReference>
<dbReference type="InterPro" id="IPR004333">
    <property type="entry name" value="SBP_dom"/>
</dbReference>
<reference evidence="8 9" key="1">
    <citation type="journal article" date="2014" name="PLoS ONE">
        <title>Global Analysis of Gene Expression Profiles in Physic Nut (Jatropha curcas L.) Seedlings Exposed to Salt Stress.</title>
        <authorList>
            <person name="Zhang L."/>
            <person name="Zhang C."/>
            <person name="Wu P."/>
            <person name="Chen Y."/>
            <person name="Li M."/>
            <person name="Jiang H."/>
            <person name="Wu G."/>
        </authorList>
    </citation>
    <scope>NUCLEOTIDE SEQUENCE [LARGE SCALE GENOMIC DNA]</scope>
    <source>
        <strain evidence="9">cv. GZQX0401</strain>
        <tissue evidence="8">Young leaves</tissue>
    </source>
</reference>
<evidence type="ECO:0000256" key="6">
    <source>
        <dbReference type="SAM" id="Phobius"/>
    </source>
</evidence>
<dbReference type="EMBL" id="KK914334">
    <property type="protein sequence ID" value="KDP40048.1"/>
    <property type="molecule type" value="Genomic_DNA"/>
</dbReference>
<dbReference type="GO" id="GO:0003677">
    <property type="term" value="F:DNA binding"/>
    <property type="evidence" value="ECO:0007669"/>
    <property type="project" value="InterPro"/>
</dbReference>
<dbReference type="AlphaFoldDB" id="A0A067KYI1"/>
<evidence type="ECO:0000256" key="3">
    <source>
        <dbReference type="ARBA" id="ARBA00022833"/>
    </source>
</evidence>
<keyword evidence="2 4" id="KW-0863">Zinc-finger</keyword>
<sequence length="780" mass="87522">MESPLPPSPDAQQSNLDEMEIHSPVVDDPSSSTLWDWGDLLDFTVDDQFPISFDSIDIPTTVPTQVNDIETTQVPDRVRKRDPRLTCSNFLAGRIPCACPEMDEKLEEEEGIPGKKRVRTTRSNSGIARCQVPGCEADISELKGYHKRHRVCLRCANASAVILDGENKRYCQQCGKFHLLSDFDEGKRSCRRKLERHNTRRRRKSQDPKGAVYGEPQGELHNEDIACDDEEAGKDCQVVEKEALVESVDGNISTLRSAPNSQNLNSDSGVSVGTPKDGGKDDDSKISLSPSNCDNKSFYSSVCPTGRISFKLYDWNPAEFPRRLRLQIFEWLANMPVELEGYIRPGCTILTAFLAMPTFMWAKLFEDPLSYLHDFVIMPGKMLSKRSPMLIYMNNMIFHVMKDENSVMKVNMEGQAPRLHYVHPICFEAGKPIEFVACGSNMLQPKFRLLVSFAGKYLAYDYCVALPHCHTEGCSSSDHQLCKICISHIEPNVFGPAFIEVENQSGLSNFIPVIIGDEKICSEIKVMQQRFDASHPSNGSQCVVSEQRQMVFSEFILDIAWLLKKPSAESFLQFRSSSQIQRLHSLLNFLLHHELTAILDKVSQNLKIILDKIEISRVVYGISDSDMELLQKYMDWANNMLLKKAKKSDGLAFQWACTVEEGGSQRFSRSDVHSAAPFNSEDLESSSDGKSGVMENSSAVVRSEKVPLLSKEVVMDVNVIRGRPNKSCSLTLSNRIIKPRLTVFLIATVAVCLGVCAILLHPKQVSKLAVSIRRCLTEKL</sequence>
<dbReference type="KEGG" id="jcu:105631854"/>